<feature type="domain" description="AP2/ERF" evidence="8">
    <location>
        <begin position="59"/>
        <end position="127"/>
    </location>
</feature>
<dbReference type="PROSITE" id="PS51032">
    <property type="entry name" value="AP2_ERF"/>
    <property type="match status" value="1"/>
</dbReference>
<comment type="similarity">
    <text evidence="7">Belongs to the AP2/ERF transcription factor family. ERF subfamily.</text>
</comment>
<sequence>MLMEAYPDDSVICYNISIQAVANSSHETGRFAGIAAMAARFTGAIVARQGRNTRSGNRKYSGPKNLGWMGARPRLGRWASELRLKCKRQRLWIGTFATPEQAALAYDAAIYCIYGNDIPRSRRFNFPYMPRPNVSEEARAAGIPNANIRAIAETHARSLAVYVEPPPPQLPVLPVAAAPPLMVAPIPDPGNGMTIEEFFNSFSPEEFDAMMSNISLL</sequence>
<dbReference type="GO" id="GO:0003700">
    <property type="term" value="F:DNA-binding transcription factor activity"/>
    <property type="evidence" value="ECO:0007669"/>
    <property type="project" value="InterPro"/>
</dbReference>
<dbReference type="OrthoDB" id="1918918at2759"/>
<dbReference type="SMART" id="SM00380">
    <property type="entry name" value="AP2"/>
    <property type="match status" value="1"/>
</dbReference>
<dbReference type="GO" id="GO:0003677">
    <property type="term" value="F:DNA binding"/>
    <property type="evidence" value="ECO:0007669"/>
    <property type="project" value="UniProtKB-KW"/>
</dbReference>
<name>A0A5J9SJK0_9POAL</name>
<dbReference type="PANTHER" id="PTHR31985:SF111">
    <property type="entry name" value="ETHYLENE-RESPONSIVE TRANSCRIPTION FACTOR ERF021"/>
    <property type="match status" value="1"/>
</dbReference>
<evidence type="ECO:0000256" key="2">
    <source>
        <dbReference type="ARBA" id="ARBA00023015"/>
    </source>
</evidence>
<dbReference type="InterPro" id="IPR051032">
    <property type="entry name" value="AP2/ERF_TF_ERF_subfamily"/>
</dbReference>
<evidence type="ECO:0000256" key="6">
    <source>
        <dbReference type="ARBA" id="ARBA00023242"/>
    </source>
</evidence>
<keyword evidence="5" id="KW-0804">Transcription</keyword>
<dbReference type="SUPFAM" id="SSF54171">
    <property type="entry name" value="DNA-binding domain"/>
    <property type="match status" value="1"/>
</dbReference>
<feature type="non-terminal residue" evidence="9">
    <location>
        <position position="1"/>
    </location>
</feature>
<keyword evidence="10" id="KW-1185">Reference proteome</keyword>
<accession>A0A5J9SJK0</accession>
<gene>
    <name evidence="9" type="ORF">EJB05_55509</name>
</gene>
<evidence type="ECO:0000256" key="7">
    <source>
        <dbReference type="ARBA" id="ARBA00024343"/>
    </source>
</evidence>
<keyword evidence="2" id="KW-0805">Transcription regulation</keyword>
<dbReference type="Gene3D" id="3.30.730.10">
    <property type="entry name" value="AP2/ERF domain"/>
    <property type="match status" value="1"/>
</dbReference>
<dbReference type="AlphaFoldDB" id="A0A5J9SJK0"/>
<evidence type="ECO:0000313" key="10">
    <source>
        <dbReference type="Proteomes" id="UP000324897"/>
    </source>
</evidence>
<protein>
    <recommendedName>
        <fullName evidence="8">AP2/ERF domain-containing protein</fullName>
    </recommendedName>
</protein>
<dbReference type="EMBL" id="RWGY01000755">
    <property type="protein sequence ID" value="TVT99159.1"/>
    <property type="molecule type" value="Genomic_DNA"/>
</dbReference>
<dbReference type="PANTHER" id="PTHR31985">
    <property type="entry name" value="ETHYLENE-RESPONSIVE TRANSCRIPTION FACTOR ERF042-RELATED"/>
    <property type="match status" value="1"/>
</dbReference>
<evidence type="ECO:0000256" key="1">
    <source>
        <dbReference type="ARBA" id="ARBA00004123"/>
    </source>
</evidence>
<dbReference type="GO" id="GO:0005634">
    <property type="term" value="C:nucleus"/>
    <property type="evidence" value="ECO:0007669"/>
    <property type="project" value="UniProtKB-SubCell"/>
</dbReference>
<evidence type="ECO:0000256" key="5">
    <source>
        <dbReference type="ARBA" id="ARBA00023163"/>
    </source>
</evidence>
<reference evidence="9 10" key="1">
    <citation type="journal article" date="2019" name="Sci. Rep.">
        <title>A high-quality genome of Eragrostis curvula grass provides insights into Poaceae evolution and supports new strategies to enhance forage quality.</title>
        <authorList>
            <person name="Carballo J."/>
            <person name="Santos B.A.C.M."/>
            <person name="Zappacosta D."/>
            <person name="Garbus I."/>
            <person name="Selva J.P."/>
            <person name="Gallo C.A."/>
            <person name="Diaz A."/>
            <person name="Albertini E."/>
            <person name="Caccamo M."/>
            <person name="Echenique V."/>
        </authorList>
    </citation>
    <scope>NUCLEOTIDE SEQUENCE [LARGE SCALE GENOMIC DNA]</scope>
    <source>
        <strain evidence="10">cv. Victoria</strain>
        <tissue evidence="9">Leaf</tissue>
    </source>
</reference>
<dbReference type="InterPro" id="IPR016177">
    <property type="entry name" value="DNA-bd_dom_sf"/>
</dbReference>
<keyword evidence="4" id="KW-0010">Activator</keyword>
<dbReference type="InterPro" id="IPR036955">
    <property type="entry name" value="AP2/ERF_dom_sf"/>
</dbReference>
<dbReference type="Gramene" id="TVT99159">
    <property type="protein sequence ID" value="TVT99159"/>
    <property type="gene ID" value="EJB05_55509"/>
</dbReference>
<organism evidence="9 10">
    <name type="scientific">Eragrostis curvula</name>
    <name type="common">weeping love grass</name>
    <dbReference type="NCBI Taxonomy" id="38414"/>
    <lineage>
        <taxon>Eukaryota</taxon>
        <taxon>Viridiplantae</taxon>
        <taxon>Streptophyta</taxon>
        <taxon>Embryophyta</taxon>
        <taxon>Tracheophyta</taxon>
        <taxon>Spermatophyta</taxon>
        <taxon>Magnoliopsida</taxon>
        <taxon>Liliopsida</taxon>
        <taxon>Poales</taxon>
        <taxon>Poaceae</taxon>
        <taxon>PACMAD clade</taxon>
        <taxon>Chloridoideae</taxon>
        <taxon>Eragrostideae</taxon>
        <taxon>Eragrostidinae</taxon>
        <taxon>Eragrostis</taxon>
    </lineage>
</organism>
<keyword evidence="6" id="KW-0539">Nucleus</keyword>
<comment type="subcellular location">
    <subcellularLocation>
        <location evidence="1">Nucleus</location>
    </subcellularLocation>
</comment>
<dbReference type="InterPro" id="IPR001471">
    <property type="entry name" value="AP2/ERF_dom"/>
</dbReference>
<keyword evidence="3" id="KW-0238">DNA-binding</keyword>
<dbReference type="Pfam" id="PF00847">
    <property type="entry name" value="AP2"/>
    <property type="match status" value="1"/>
</dbReference>
<comment type="caution">
    <text evidence="9">The sequence shown here is derived from an EMBL/GenBank/DDBJ whole genome shotgun (WGS) entry which is preliminary data.</text>
</comment>
<evidence type="ECO:0000256" key="3">
    <source>
        <dbReference type="ARBA" id="ARBA00023125"/>
    </source>
</evidence>
<evidence type="ECO:0000259" key="8">
    <source>
        <dbReference type="PROSITE" id="PS51032"/>
    </source>
</evidence>
<evidence type="ECO:0000256" key="4">
    <source>
        <dbReference type="ARBA" id="ARBA00023159"/>
    </source>
</evidence>
<evidence type="ECO:0000313" key="9">
    <source>
        <dbReference type="EMBL" id="TVT99159.1"/>
    </source>
</evidence>
<dbReference type="CDD" id="cd00018">
    <property type="entry name" value="AP2"/>
    <property type="match status" value="1"/>
</dbReference>
<dbReference type="Proteomes" id="UP000324897">
    <property type="component" value="Unassembled WGS sequence"/>
</dbReference>
<proteinExistence type="inferred from homology"/>